<dbReference type="GO" id="GO:0007166">
    <property type="term" value="P:cell surface receptor signaling pathway"/>
    <property type="evidence" value="ECO:0007669"/>
    <property type="project" value="InterPro"/>
</dbReference>
<dbReference type="KEGG" id="tnl:113502059"/>
<accession>A0A7E5WEW4</accession>
<comment type="subcellular location">
    <subcellularLocation>
        <location evidence="1">Membrane</location>
        <topology evidence="1">Multi-pass membrane protein</topology>
    </subcellularLocation>
</comment>
<dbReference type="OrthoDB" id="6134459at2759"/>
<evidence type="ECO:0000256" key="1">
    <source>
        <dbReference type="ARBA" id="ARBA00004141"/>
    </source>
</evidence>
<dbReference type="InterPro" id="IPR051384">
    <property type="entry name" value="Mth_GPCR"/>
</dbReference>
<dbReference type="PROSITE" id="PS50261">
    <property type="entry name" value="G_PROTEIN_RECEP_F2_4"/>
    <property type="match status" value="1"/>
</dbReference>
<name>A0A7E5WEW4_TRINI</name>
<dbReference type="GO" id="GO:0008528">
    <property type="term" value="F:G protein-coupled peptide receptor activity"/>
    <property type="evidence" value="ECO:0007669"/>
    <property type="project" value="TreeGrafter"/>
</dbReference>
<evidence type="ECO:0000256" key="2">
    <source>
        <dbReference type="ARBA" id="ARBA00022692"/>
    </source>
</evidence>
<dbReference type="Pfam" id="PF00002">
    <property type="entry name" value="7tm_2"/>
    <property type="match status" value="1"/>
</dbReference>
<keyword evidence="2 5" id="KW-0812">Transmembrane</keyword>
<feature type="domain" description="G-protein coupled receptors family 2 profile 2" evidence="6">
    <location>
        <begin position="1"/>
        <end position="212"/>
    </location>
</feature>
<keyword evidence="3 5" id="KW-1133">Transmembrane helix</keyword>
<evidence type="ECO:0000313" key="7">
    <source>
        <dbReference type="Proteomes" id="UP000322000"/>
    </source>
</evidence>
<dbReference type="GeneID" id="113502059"/>
<feature type="transmembrane region" description="Helical" evidence="5">
    <location>
        <begin position="58"/>
        <end position="77"/>
    </location>
</feature>
<dbReference type="PANTHER" id="PTHR47154:SF2">
    <property type="entry name" value="G-PROTEIN COUPLED RECEPTOR MTH-RELATED"/>
    <property type="match status" value="1"/>
</dbReference>
<organism evidence="7 8">
    <name type="scientific">Trichoplusia ni</name>
    <name type="common">Cabbage looper</name>
    <dbReference type="NCBI Taxonomy" id="7111"/>
    <lineage>
        <taxon>Eukaryota</taxon>
        <taxon>Metazoa</taxon>
        <taxon>Ecdysozoa</taxon>
        <taxon>Arthropoda</taxon>
        <taxon>Hexapoda</taxon>
        <taxon>Insecta</taxon>
        <taxon>Pterygota</taxon>
        <taxon>Neoptera</taxon>
        <taxon>Endopterygota</taxon>
        <taxon>Lepidoptera</taxon>
        <taxon>Glossata</taxon>
        <taxon>Ditrysia</taxon>
        <taxon>Noctuoidea</taxon>
        <taxon>Noctuidae</taxon>
        <taxon>Plusiinae</taxon>
        <taxon>Trichoplusia</taxon>
    </lineage>
</organism>
<dbReference type="AlphaFoldDB" id="A0A7E5WEW4"/>
<evidence type="ECO:0000313" key="8">
    <source>
        <dbReference type="RefSeq" id="XP_026739240.1"/>
    </source>
</evidence>
<evidence type="ECO:0000256" key="3">
    <source>
        <dbReference type="ARBA" id="ARBA00022989"/>
    </source>
</evidence>
<dbReference type="InterPro" id="IPR000832">
    <property type="entry name" value="GPCR_2_secretin-like"/>
</dbReference>
<gene>
    <name evidence="8" type="primary">LOC113502059</name>
</gene>
<reference evidence="8" key="1">
    <citation type="submission" date="2025-08" db="UniProtKB">
        <authorList>
            <consortium name="RefSeq"/>
        </authorList>
    </citation>
    <scope>IDENTIFICATION</scope>
</reference>
<feature type="transmembrane region" description="Helical" evidence="5">
    <location>
        <begin position="111"/>
        <end position="132"/>
    </location>
</feature>
<dbReference type="InParanoid" id="A0A7E5WEW4"/>
<evidence type="ECO:0000256" key="5">
    <source>
        <dbReference type="SAM" id="Phobius"/>
    </source>
</evidence>
<protein>
    <submittedName>
        <fullName evidence="8">G-protein coupled receptor Mth2-like</fullName>
    </submittedName>
</protein>
<dbReference type="GO" id="GO:0005886">
    <property type="term" value="C:plasma membrane"/>
    <property type="evidence" value="ECO:0007669"/>
    <property type="project" value="TreeGrafter"/>
</dbReference>
<proteinExistence type="predicted"/>
<keyword evidence="4 5" id="KW-0472">Membrane</keyword>
<feature type="transmembrane region" description="Helical" evidence="5">
    <location>
        <begin position="153"/>
        <end position="177"/>
    </location>
</feature>
<dbReference type="Proteomes" id="UP000322000">
    <property type="component" value="Chromosome 16"/>
</dbReference>
<keyword evidence="7" id="KW-1185">Reference proteome</keyword>
<dbReference type="PANTHER" id="PTHR47154">
    <property type="entry name" value="G-PROTEIN COUPLED RECEPTOR MTH-RELATED"/>
    <property type="match status" value="1"/>
</dbReference>
<dbReference type="InterPro" id="IPR017981">
    <property type="entry name" value="GPCR_2-like_7TM"/>
</dbReference>
<evidence type="ECO:0000256" key="4">
    <source>
        <dbReference type="ARBA" id="ARBA00023136"/>
    </source>
</evidence>
<evidence type="ECO:0000259" key="6">
    <source>
        <dbReference type="PROSITE" id="PS50261"/>
    </source>
</evidence>
<dbReference type="RefSeq" id="XP_026739240.1">
    <property type="nucleotide sequence ID" value="XM_026883439.1"/>
</dbReference>
<sequence>MLLTCFLILLRVILFAWLPELRTLHGMILMAYLISFLIGALLLAIIKIMYEYDVIIQEACTGISFVIYFSILTAYFWRNIMCYDIWWTFSCKQAFSSRGRNAYTRTRFHLYSAYAFGAPTAFTVLLGVLEFLDFPKKHRYSNFMPNLRLRACFLYGYSKLLYLCGPIIVLFIINVIFTTFTAVKISTIKKETKKVLQSNESSTHDQQKATRR</sequence>
<dbReference type="Gene3D" id="1.20.1070.10">
    <property type="entry name" value="Rhodopsin 7-helix transmembrane proteins"/>
    <property type="match status" value="1"/>
</dbReference>
<feature type="transmembrane region" description="Helical" evidence="5">
    <location>
        <begin position="25"/>
        <end position="46"/>
    </location>
</feature>